<evidence type="ECO:0000256" key="1">
    <source>
        <dbReference type="ARBA" id="ARBA00007989"/>
    </source>
</evidence>
<keyword evidence="2" id="KW-0597">Phosphoprotein</keyword>
<evidence type="ECO:0000259" key="4">
    <source>
        <dbReference type="SMART" id="SM00099"/>
    </source>
</evidence>
<gene>
    <name evidence="5" type="ORF">OXX778_LOCUS14454</name>
</gene>
<evidence type="ECO:0000256" key="3">
    <source>
        <dbReference type="SAM" id="MobiDB-lite"/>
    </source>
</evidence>
<organism evidence="5 6">
    <name type="scientific">Brachionus calyciflorus</name>
    <dbReference type="NCBI Taxonomy" id="104777"/>
    <lineage>
        <taxon>Eukaryota</taxon>
        <taxon>Metazoa</taxon>
        <taxon>Spiralia</taxon>
        <taxon>Gnathifera</taxon>
        <taxon>Rotifera</taxon>
        <taxon>Eurotatoria</taxon>
        <taxon>Monogononta</taxon>
        <taxon>Pseudotrocha</taxon>
        <taxon>Ploima</taxon>
        <taxon>Brachionidae</taxon>
        <taxon>Brachionus</taxon>
    </lineage>
</organism>
<evidence type="ECO:0000313" key="6">
    <source>
        <dbReference type="Proteomes" id="UP000663879"/>
    </source>
</evidence>
<name>A0A814DSK0_9BILA</name>
<dbReference type="GO" id="GO:0005634">
    <property type="term" value="C:nucleus"/>
    <property type="evidence" value="ECO:0007669"/>
    <property type="project" value="TreeGrafter"/>
</dbReference>
<dbReference type="GO" id="GO:0003714">
    <property type="term" value="F:transcription corepressor activity"/>
    <property type="evidence" value="ECO:0007669"/>
    <property type="project" value="TreeGrafter"/>
</dbReference>
<feature type="domain" description="Anti-proliferative protein" evidence="4">
    <location>
        <begin position="1"/>
        <end position="115"/>
    </location>
</feature>
<dbReference type="Pfam" id="PF07742">
    <property type="entry name" value="BTG"/>
    <property type="match status" value="1"/>
</dbReference>
<dbReference type="Proteomes" id="UP000663879">
    <property type="component" value="Unassembled WGS sequence"/>
</dbReference>
<sequence length="340" mass="38580">MFIEIKITLNFLLSFLYDKLPRRRVNLFGEELEKYLKIKLSGTNWILNDSNESSLSTHLNETRCLNINKNDVFIEPSFLNAATESAMDIKEILSYLPEYLKIFIEPGLVAYLSEQVDLDDSIKIENKIKTLYKLPQVKLNSLIYQNSSKCPRESSESPVSSSSSISSSSSANNLNENSINLCDKDFFKPVPKSNSFFTPAEFAKTKFGSTRSKNSFVSNAKSKPKIVQNNQTSEFSAYIKQKLQQQSLKKGFYEFENSNVLDDNGLTQQQITSSLLLSNLSRSTSFTNGLTNNVLMPFNPMFNNENSCNLDFLVNSTIKSMIENYDDEDKNDLGLSENFN</sequence>
<evidence type="ECO:0000313" key="5">
    <source>
        <dbReference type="EMBL" id="CAF0961140.1"/>
    </source>
</evidence>
<dbReference type="SUPFAM" id="SSF160696">
    <property type="entry name" value="BTG domain-like"/>
    <property type="match status" value="1"/>
</dbReference>
<dbReference type="InterPro" id="IPR002087">
    <property type="entry name" value="Anti_prolifrtn"/>
</dbReference>
<dbReference type="InterPro" id="IPR036054">
    <property type="entry name" value="BTG-like_sf"/>
</dbReference>
<accession>A0A814DSK0</accession>
<dbReference type="GO" id="GO:0005737">
    <property type="term" value="C:cytoplasm"/>
    <property type="evidence" value="ECO:0007669"/>
    <property type="project" value="TreeGrafter"/>
</dbReference>
<protein>
    <recommendedName>
        <fullName evidence="4">Anti-proliferative protein domain-containing protein</fullName>
    </recommendedName>
</protein>
<dbReference type="PANTHER" id="PTHR17537:SF5">
    <property type="entry name" value="TRANSDUCER OF ERBB2, ISOFORM A"/>
    <property type="match status" value="1"/>
</dbReference>
<reference evidence="5" key="1">
    <citation type="submission" date="2021-02" db="EMBL/GenBank/DDBJ databases">
        <authorList>
            <person name="Nowell W R."/>
        </authorList>
    </citation>
    <scope>NUCLEOTIDE SEQUENCE</scope>
    <source>
        <strain evidence="5">Ploen Becks lab</strain>
    </source>
</reference>
<comment type="similarity">
    <text evidence="1">Belongs to the BTG family.</text>
</comment>
<evidence type="ECO:0000256" key="2">
    <source>
        <dbReference type="ARBA" id="ARBA00022553"/>
    </source>
</evidence>
<dbReference type="Gene3D" id="3.90.640.90">
    <property type="entry name" value="Anti-proliferative protein, N-terminal domain"/>
    <property type="match status" value="1"/>
</dbReference>
<feature type="compositionally biased region" description="Low complexity" evidence="3">
    <location>
        <begin position="156"/>
        <end position="173"/>
    </location>
</feature>
<dbReference type="OrthoDB" id="19928at2759"/>
<dbReference type="AlphaFoldDB" id="A0A814DSK0"/>
<comment type="caution">
    <text evidence="5">The sequence shown here is derived from an EMBL/GenBank/DDBJ whole genome shotgun (WGS) entry which is preliminary data.</text>
</comment>
<feature type="region of interest" description="Disordered" evidence="3">
    <location>
        <begin position="148"/>
        <end position="173"/>
    </location>
</feature>
<dbReference type="InterPro" id="IPR015676">
    <property type="entry name" value="Tob1/2"/>
</dbReference>
<proteinExistence type="inferred from homology"/>
<dbReference type="SMART" id="SM00099">
    <property type="entry name" value="btg1"/>
    <property type="match status" value="1"/>
</dbReference>
<keyword evidence="6" id="KW-1185">Reference proteome</keyword>
<dbReference type="EMBL" id="CAJNOC010002979">
    <property type="protein sequence ID" value="CAF0961140.1"/>
    <property type="molecule type" value="Genomic_DNA"/>
</dbReference>
<dbReference type="PANTHER" id="PTHR17537">
    <property type="entry name" value="TRANSDUCER OF ERBB2 TOB"/>
    <property type="match status" value="1"/>
</dbReference>